<gene>
    <name evidence="1" type="ORF">A1359_10940</name>
</gene>
<dbReference type="AlphaFoldDB" id="A0A177N8W4"/>
<keyword evidence="2" id="KW-1185">Reference proteome</keyword>
<comment type="caution">
    <text evidence="1">The sequence shown here is derived from an EMBL/GenBank/DDBJ whole genome shotgun (WGS) entry which is preliminary data.</text>
</comment>
<name>A0A177N8W4_9GAMM</name>
<reference evidence="1 2" key="1">
    <citation type="submission" date="2016-03" db="EMBL/GenBank/DDBJ databases">
        <authorList>
            <person name="Ploux O."/>
        </authorList>
    </citation>
    <scope>NUCLEOTIDE SEQUENCE [LARGE SCALE GENOMIC DNA]</scope>
    <source>
        <strain evidence="1 2">R-45370</strain>
    </source>
</reference>
<dbReference type="RefSeq" id="WP_066983253.1">
    <property type="nucleotide sequence ID" value="NZ_LUUI01000111.1"/>
</dbReference>
<dbReference type="STRING" id="980561.A1359_10940"/>
<proteinExistence type="predicted"/>
<accession>A0A177N8W4</accession>
<dbReference type="OrthoDB" id="5522316at2"/>
<evidence type="ECO:0000313" key="1">
    <source>
        <dbReference type="EMBL" id="OAI14331.1"/>
    </source>
</evidence>
<protein>
    <submittedName>
        <fullName evidence="1">Uncharacterized protein</fullName>
    </submittedName>
</protein>
<sequence>MPTIISEGEGSRELVFEFSDKWKVCKYDEISPENFYNKLKGNGYKAVDFIAVSDNAFLLIEVKYVLADDERSSIRFVVEDNRYAEILQGLKEKLSNEEINAVSFSNKRPYLIDEIHKKVRDTLLGLLASNRNNDSNLVNYNRRVFDENMPIFVIIFLERNQELNNPEFFKPMASSLKKALEQKLMVLGNIKVDVVNTHTIPQSLGISVSTLGF</sequence>
<dbReference type="Proteomes" id="UP000078476">
    <property type="component" value="Unassembled WGS sequence"/>
</dbReference>
<evidence type="ECO:0000313" key="2">
    <source>
        <dbReference type="Proteomes" id="UP000078476"/>
    </source>
</evidence>
<dbReference type="EMBL" id="LUUI01000111">
    <property type="protein sequence ID" value="OAI14331.1"/>
    <property type="molecule type" value="Genomic_DNA"/>
</dbReference>
<organism evidence="1 2">
    <name type="scientific">Methylomonas lenta</name>
    <dbReference type="NCBI Taxonomy" id="980561"/>
    <lineage>
        <taxon>Bacteria</taxon>
        <taxon>Pseudomonadati</taxon>
        <taxon>Pseudomonadota</taxon>
        <taxon>Gammaproteobacteria</taxon>
        <taxon>Methylococcales</taxon>
        <taxon>Methylococcaceae</taxon>
        <taxon>Methylomonas</taxon>
    </lineage>
</organism>